<protein>
    <recommendedName>
        <fullName evidence="4">SMP-30/Gluconolactonase/LRE-like region domain-containing protein</fullName>
    </recommendedName>
</protein>
<reference evidence="2 3" key="1">
    <citation type="submission" date="2017-09" db="EMBL/GenBank/DDBJ databases">
        <title>Depth-based differentiation of microbial function through sediment-hosted aquifers and enrichment of novel symbionts in the deep terrestrial subsurface.</title>
        <authorList>
            <person name="Probst A.J."/>
            <person name="Ladd B."/>
            <person name="Jarett J.K."/>
            <person name="Geller-Mcgrath D.E."/>
            <person name="Sieber C.M."/>
            <person name="Emerson J.B."/>
            <person name="Anantharaman K."/>
            <person name="Thomas B.C."/>
            <person name="Malmstrom R."/>
            <person name="Stieglmeier M."/>
            <person name="Klingl A."/>
            <person name="Woyke T."/>
            <person name="Ryan C.M."/>
            <person name="Banfield J.F."/>
        </authorList>
    </citation>
    <scope>NUCLEOTIDE SEQUENCE [LARGE SCALE GENOMIC DNA]</scope>
    <source>
        <strain evidence="2">CG11_big_fil_rev_8_21_14_0_20_45_26</strain>
    </source>
</reference>
<name>A0A2H0LSI9_9BACT</name>
<dbReference type="Gene3D" id="2.130.10.10">
    <property type="entry name" value="YVTN repeat-like/Quinoprotein amine dehydrogenase"/>
    <property type="match status" value="1"/>
</dbReference>
<accession>A0A2H0LSI9</accession>
<feature type="signal peptide" evidence="1">
    <location>
        <begin position="1"/>
        <end position="20"/>
    </location>
</feature>
<keyword evidence="1" id="KW-0732">Signal</keyword>
<evidence type="ECO:0008006" key="4">
    <source>
        <dbReference type="Google" id="ProtNLM"/>
    </source>
</evidence>
<evidence type="ECO:0000313" key="2">
    <source>
        <dbReference type="EMBL" id="PIQ87393.1"/>
    </source>
</evidence>
<evidence type="ECO:0000256" key="1">
    <source>
        <dbReference type="SAM" id="SignalP"/>
    </source>
</evidence>
<dbReference type="Proteomes" id="UP000230859">
    <property type="component" value="Unassembled WGS sequence"/>
</dbReference>
<dbReference type="InterPro" id="IPR015943">
    <property type="entry name" value="WD40/YVTN_repeat-like_dom_sf"/>
</dbReference>
<dbReference type="SUPFAM" id="SSF63829">
    <property type="entry name" value="Calcium-dependent phosphotriesterase"/>
    <property type="match status" value="1"/>
</dbReference>
<gene>
    <name evidence="2" type="ORF">COV74_00895</name>
</gene>
<dbReference type="EMBL" id="PCVY01000012">
    <property type="protein sequence ID" value="PIQ87393.1"/>
    <property type="molecule type" value="Genomic_DNA"/>
</dbReference>
<sequence length="278" mass="30710">MKQFLVFFFTLTFLSTSALAVSPKERVWVMGQLPGESRTNLHILNQNGIERGNILGFFSGGVYKYSVNGPLNEFWYVAQLGEDMLSVRENGLFTLRDLPFGDGVFYIHDANTLYMAYQGGLSKVTIVDNVRVREEKILNSSQYGDNTPLSIAVDELNRIYIGAWSTLYRYDPATQELLQANLGAQAKVIDTYQDEAFVATGSEILKVSTDFLINSYAPNLTPVDFLAVDAAGNVIAASQGVLWQVAPDETVTQFSPDQFSNMQGLAITHFNVEATAIG</sequence>
<feature type="chain" id="PRO_5013574274" description="SMP-30/Gluconolactonase/LRE-like region domain-containing protein" evidence="1">
    <location>
        <begin position="21"/>
        <end position="278"/>
    </location>
</feature>
<comment type="caution">
    <text evidence="2">The sequence shown here is derived from an EMBL/GenBank/DDBJ whole genome shotgun (WGS) entry which is preliminary data.</text>
</comment>
<proteinExistence type="predicted"/>
<organism evidence="2 3">
    <name type="scientific">Candidatus Abzuiibacterium crystallinum</name>
    <dbReference type="NCBI Taxonomy" id="1974748"/>
    <lineage>
        <taxon>Bacteria</taxon>
        <taxon>Pseudomonadati</taxon>
        <taxon>Candidatus Omnitrophota</taxon>
        <taxon>Candidatus Abzuiibacterium</taxon>
    </lineage>
</organism>
<dbReference type="AlphaFoldDB" id="A0A2H0LSI9"/>
<evidence type="ECO:0000313" key="3">
    <source>
        <dbReference type="Proteomes" id="UP000230859"/>
    </source>
</evidence>